<reference evidence="3" key="1">
    <citation type="submission" date="2024-06" db="EMBL/GenBank/DDBJ databases">
        <title>Multi-omics analyses provide insights into the biosynthesis of the anticancer antibiotic pleurotin in Hohenbuehelia grisea.</title>
        <authorList>
            <person name="Weaver J.A."/>
            <person name="Alberti F."/>
        </authorList>
    </citation>
    <scope>NUCLEOTIDE SEQUENCE [LARGE SCALE GENOMIC DNA]</scope>
    <source>
        <strain evidence="3">T-177</strain>
    </source>
</reference>
<feature type="compositionally biased region" description="Basic and acidic residues" evidence="1">
    <location>
        <begin position="215"/>
        <end position="293"/>
    </location>
</feature>
<feature type="compositionally biased region" description="Basic and acidic residues" evidence="1">
    <location>
        <begin position="301"/>
        <end position="391"/>
    </location>
</feature>
<feature type="compositionally biased region" description="Polar residues" evidence="1">
    <location>
        <begin position="1059"/>
        <end position="1081"/>
    </location>
</feature>
<accession>A0ABR3IUR1</accession>
<evidence type="ECO:0000256" key="1">
    <source>
        <dbReference type="SAM" id="MobiDB-lite"/>
    </source>
</evidence>
<feature type="compositionally biased region" description="Basic and acidic residues" evidence="1">
    <location>
        <begin position="459"/>
        <end position="472"/>
    </location>
</feature>
<feature type="compositionally biased region" description="Polar residues" evidence="1">
    <location>
        <begin position="1622"/>
        <end position="1647"/>
    </location>
</feature>
<name>A0ABR3IUR1_9AGAR</name>
<feature type="compositionally biased region" description="Basic residues" evidence="1">
    <location>
        <begin position="418"/>
        <end position="427"/>
    </location>
</feature>
<feature type="region of interest" description="Disordered" evidence="1">
    <location>
        <begin position="1919"/>
        <end position="1954"/>
    </location>
</feature>
<feature type="compositionally biased region" description="Low complexity" evidence="1">
    <location>
        <begin position="1301"/>
        <end position="1310"/>
    </location>
</feature>
<feature type="compositionally biased region" description="Polar residues" evidence="1">
    <location>
        <begin position="1933"/>
        <end position="1948"/>
    </location>
</feature>
<feature type="compositionally biased region" description="Polar residues" evidence="1">
    <location>
        <begin position="1142"/>
        <end position="1153"/>
    </location>
</feature>
<feature type="compositionally biased region" description="Polar residues" evidence="1">
    <location>
        <begin position="104"/>
        <end position="116"/>
    </location>
</feature>
<feature type="compositionally biased region" description="Polar residues" evidence="1">
    <location>
        <begin position="817"/>
        <end position="833"/>
    </location>
</feature>
<sequence length="2040" mass="221773">MKSLFQRYTETSSHTGAKPSSYKVWVPPTHEADTTRSRTTRDGPSNADVNSRRGEEPFTRSADQRPAPVSGPSSSYNYSYTRTNAGAPPEEAQASSFQPPPTKFYSSESNTPSYSRHQTDYGHRYDSSQQRNGHNAYPTNPDSRHKSSRYPHYQAPSRAAPPTNAPPPEIWIPPSSHMPDGTESQAQPELRRDARNERSDDQQRQEDRRRRKREKPAAEERNRYHYRETSEDPHSRRDEERYRDQPTYRSRDAGYSTEKERDRRAERTQVKPRGYESEKDSRAQDILQDEREKERRRRRDERREGQEGRHDGNQRPDRYRERAEGERERERHRGEGDRERDRDRERNRDRPSEREREGARERVQEVARGVEDQRDRTRDRERIDKYADLRHRPPYGLPTQLDDAQDRPRASEREQSSRRRHRSRSRAPTRDVLVARGEEGDSSDSSRQKFAVSSGLRQRTGDDTISVRRHPLEPSPLGTSGAPLQSALNRHNVVLPATQALPPVPLTQNPSSSMPVYLPAKDSRPPYPDLGPTENAATTSGSEMENIAKDSTLKRHRSRKHSSAKPLPEGYVSNPPRQHLERRAEAVGLNATSAGLREVQTVPPSAMPQQSNHADTSAQRARKGSNASQYKSSPVPRHSPVLMVPPRIHYEEVEQPPHPNRDQALVASFDQAPRNVVDTRATPPLASIPAAPSRTPSMSRLHEPLAPSNRPVESHTPPVLQDSLASRSPYVADPSPTLSLHRPGKAADTPPARVEQHQVWHPPTPASMPSHAFEAKLPPAKSHASAIMPSGPSVSQKSQLAAVTDSPGRTPVAGNAYASTNVAKPNASTSHQTPPYGRSLGIQDDNGTPTVSKGSPLAQIDASRSGNEATSTKDVLPDLPVAYPVSATVGIDARKTSPLAPKDASFPRASPTTIPRMEPDLTSAPDARSHSQASSTLPPQNQSSIQALAIPRQRVSSTHAAPATSAMPSFIPSSSQPADRGYVRPSPTSHRPDPMPPPMVTAQSIGQNAGMRPSHERSVSDQAYVPTTEKRVQFSSTSGTMRNPALEQRSHSYAKPSLPGTSAYDSHKSQSAVQSSVNRPSEANGISGRPSSIMPNGPSTASILPLPTSHQPDHPEDVQAYDDPRTRPPPNQVQQNPPLTTRSFGQTPLQETTPPYPISRAVFGNEPVQLQPQVSGPAVSAAPATSLLVSSGHSNSQIQPGSSIQRAPSVNPSYSNSPHEPLATGNIGNSAPYGPNLHRSASVRPGNTSGQAGNPPALGRPAKYARSEAQPAAEDSSLHQVAGNVRTELPHIQPETQPVHSNSSAYASSSQPAPTIALNERRTRRDSGSKPEPARPNVPQPMWNTVGMPESQQVRYPGDFPATRLEPRPRPVVDAQINSSKGQGIPHTETPTKVDDPTSRATAGSHVSPFSTMRTQIQNPRLLELLSSPASQAPANRNDSAKPEASAHTSERPPIPDFSLGRAIVDAPIQSDSREFAARAPTARDYGVQPQPSSFVDAPRNNKYLTNNPNATGVGSGYYRPPVNETRPAVSTASQYAQAQTTASNTAPSERRPAQAAQIRQTSAFTSGRDVRPQDSLPSAPAPPSKPPVAPQYPSAPIYPSSSSAVPFSTSRTTNSRSHSNGNPSNTHNASQSSNVAQPPQTANSSARYPPDRDYPSRSGISSSQQAYPTSASAQRPSAPIVGSQVTQAAMASRPAAPDPVQQRPGSAMGYRAPYAPPRPQHQHSSSVGLLPSEQQGLARGVDENSRPTAQRSPNSYPQPSTMAPTPAVPAHAVPESQTARPIISTQDHARREPQRRESNDSLKTPSSLAPSVLKPIISRTSQTSQQEPRKKVGFLGFFKPKATQPSDSRDEDAAVNGRRSSSSKPDAVNGAAKRSLPSATRSKQPTRNAMANGHPPVASAAPTSKVFSPFRYLTSKRHRTVSAASAEAQDGTAPNTVINSPTVSMHSQVPPPPVRDVQIAVQQWTTDAAQGDKINRPGVVFDVGEDSLEDIKPGPPRLARRGTGRRPHADNPSRANADASSRMPAEPSSRMPSDSRYRS</sequence>
<organism evidence="2 3">
    <name type="scientific">Hohenbuehelia grisea</name>
    <dbReference type="NCBI Taxonomy" id="104357"/>
    <lineage>
        <taxon>Eukaryota</taxon>
        <taxon>Fungi</taxon>
        <taxon>Dikarya</taxon>
        <taxon>Basidiomycota</taxon>
        <taxon>Agaricomycotina</taxon>
        <taxon>Agaricomycetes</taxon>
        <taxon>Agaricomycetidae</taxon>
        <taxon>Agaricales</taxon>
        <taxon>Pleurotineae</taxon>
        <taxon>Pleurotaceae</taxon>
        <taxon>Hohenbuehelia</taxon>
    </lineage>
</organism>
<feature type="compositionally biased region" description="Polar residues" evidence="1">
    <location>
        <begin position="1723"/>
        <end position="1736"/>
    </location>
</feature>
<feature type="region of interest" description="Disordered" evidence="1">
    <location>
        <begin position="1484"/>
        <end position="1906"/>
    </location>
</feature>
<feature type="compositionally biased region" description="Polar residues" evidence="1">
    <location>
        <begin position="1"/>
        <end position="15"/>
    </location>
</feature>
<feature type="region of interest" description="Disordered" evidence="1">
    <location>
        <begin position="501"/>
        <end position="1279"/>
    </location>
</feature>
<feature type="compositionally biased region" description="Basic and acidic residues" evidence="1">
    <location>
        <begin position="30"/>
        <end position="41"/>
    </location>
</feature>
<feature type="region of interest" description="Disordered" evidence="1">
    <location>
        <begin position="1"/>
        <end position="484"/>
    </location>
</feature>
<feature type="compositionally biased region" description="Polar residues" evidence="1">
    <location>
        <begin position="1659"/>
        <end position="1676"/>
    </location>
</feature>
<protein>
    <submittedName>
        <fullName evidence="2">Uncharacterized protein</fullName>
    </submittedName>
</protein>
<feature type="compositionally biased region" description="Polar residues" evidence="1">
    <location>
        <begin position="127"/>
        <end position="141"/>
    </location>
</feature>
<feature type="compositionally biased region" description="Low complexity" evidence="1">
    <location>
        <begin position="1764"/>
        <end position="1775"/>
    </location>
</feature>
<keyword evidence="3" id="KW-1185">Reference proteome</keyword>
<feature type="compositionally biased region" description="Basic and acidic residues" evidence="1">
    <location>
        <begin position="1788"/>
        <end position="1801"/>
    </location>
</feature>
<feature type="compositionally biased region" description="Basic and acidic residues" evidence="1">
    <location>
        <begin position="436"/>
        <end position="447"/>
    </location>
</feature>
<feature type="compositionally biased region" description="Polar residues" evidence="1">
    <location>
        <begin position="1747"/>
        <end position="1763"/>
    </location>
</feature>
<comment type="caution">
    <text evidence="2">The sequence shown here is derived from an EMBL/GenBank/DDBJ whole genome shotgun (WGS) entry which is preliminary data.</text>
</comment>
<feature type="compositionally biased region" description="Pro residues" evidence="1">
    <location>
        <begin position="1580"/>
        <end position="1591"/>
    </location>
</feature>
<feature type="compositionally biased region" description="Polar residues" evidence="1">
    <location>
        <begin position="607"/>
        <end position="632"/>
    </location>
</feature>
<feature type="compositionally biased region" description="Polar residues" evidence="1">
    <location>
        <begin position="1089"/>
        <end position="1102"/>
    </location>
</feature>
<feature type="compositionally biased region" description="Low complexity" evidence="1">
    <location>
        <begin position="1529"/>
        <end position="1548"/>
    </location>
</feature>
<feature type="region of interest" description="Disordered" evidence="1">
    <location>
        <begin position="1986"/>
        <end position="2040"/>
    </location>
</feature>
<feature type="region of interest" description="Disordered" evidence="1">
    <location>
        <begin position="1376"/>
        <end position="1413"/>
    </location>
</feature>
<feature type="compositionally biased region" description="Basic and acidic residues" evidence="1">
    <location>
        <begin position="404"/>
        <end position="417"/>
    </location>
</feature>
<feature type="compositionally biased region" description="Polar residues" evidence="1">
    <location>
        <begin position="792"/>
        <end position="801"/>
    </location>
</feature>
<feature type="compositionally biased region" description="Basic and acidic residues" evidence="1">
    <location>
        <begin position="1319"/>
        <end position="1333"/>
    </location>
</feature>
<feature type="compositionally biased region" description="Basic and acidic residues" evidence="1">
    <location>
        <begin position="1111"/>
        <end position="1126"/>
    </location>
</feature>
<proteinExistence type="predicted"/>
<feature type="region of interest" description="Disordered" evidence="1">
    <location>
        <begin position="1430"/>
        <end position="1459"/>
    </location>
</feature>
<gene>
    <name evidence="2" type="ORF">HGRIS_013139</name>
</gene>
<feature type="compositionally biased region" description="Polar residues" evidence="1">
    <location>
        <begin position="1503"/>
        <end position="1513"/>
    </location>
</feature>
<feature type="compositionally biased region" description="Polar residues" evidence="1">
    <location>
        <begin position="1776"/>
        <end position="1787"/>
    </location>
</feature>
<feature type="compositionally biased region" description="Basic residues" evidence="1">
    <location>
        <begin position="554"/>
        <end position="563"/>
    </location>
</feature>
<feature type="compositionally biased region" description="Polar residues" evidence="1">
    <location>
        <begin position="862"/>
        <end position="873"/>
    </location>
</feature>
<feature type="compositionally biased region" description="Low complexity" evidence="1">
    <location>
        <begin position="1132"/>
        <end position="1141"/>
    </location>
</feature>
<feature type="compositionally biased region" description="Basic and acidic residues" evidence="1">
    <location>
        <begin position="189"/>
        <end position="208"/>
    </location>
</feature>
<dbReference type="Proteomes" id="UP001556367">
    <property type="component" value="Unassembled WGS sequence"/>
</dbReference>
<feature type="compositionally biased region" description="Basic and acidic residues" evidence="1">
    <location>
        <begin position="117"/>
        <end position="126"/>
    </location>
</feature>
<dbReference type="EMBL" id="JASNQZ010000015">
    <property type="protein sequence ID" value="KAL0946993.1"/>
    <property type="molecule type" value="Genomic_DNA"/>
</dbReference>
<evidence type="ECO:0000313" key="3">
    <source>
        <dbReference type="Proteomes" id="UP001556367"/>
    </source>
</evidence>
<feature type="compositionally biased region" description="Low complexity" evidence="1">
    <location>
        <begin position="1592"/>
        <end position="1621"/>
    </location>
</feature>
<feature type="compositionally biased region" description="Polar residues" evidence="1">
    <location>
        <begin position="1878"/>
        <end position="1890"/>
    </location>
</feature>
<feature type="region of interest" description="Disordered" evidence="1">
    <location>
        <begin position="1295"/>
        <end position="1343"/>
    </location>
</feature>
<feature type="compositionally biased region" description="Polar residues" evidence="1">
    <location>
        <begin position="1187"/>
        <end position="1218"/>
    </location>
</feature>
<evidence type="ECO:0000313" key="2">
    <source>
        <dbReference type="EMBL" id="KAL0946993.1"/>
    </source>
</evidence>
<feature type="compositionally biased region" description="Polar residues" evidence="1">
    <location>
        <begin position="930"/>
        <end position="946"/>
    </location>
</feature>